<organism evidence="10 11">
    <name type="scientific">Listeria kieliensis</name>
    <dbReference type="NCBI Taxonomy" id="1621700"/>
    <lineage>
        <taxon>Bacteria</taxon>
        <taxon>Bacillati</taxon>
        <taxon>Bacillota</taxon>
        <taxon>Bacilli</taxon>
        <taxon>Bacillales</taxon>
        <taxon>Listeriaceae</taxon>
        <taxon>Listeria</taxon>
    </lineage>
</organism>
<proteinExistence type="inferred from homology"/>
<accession>A0A3D8TQS6</accession>
<dbReference type="InterPro" id="IPR005702">
    <property type="entry name" value="Wzc-like_C"/>
</dbReference>
<evidence type="ECO:0000256" key="4">
    <source>
        <dbReference type="ARBA" id="ARBA00022741"/>
    </source>
</evidence>
<keyword evidence="6" id="KW-0067">ATP-binding</keyword>
<dbReference type="GO" id="GO:0005524">
    <property type="term" value="F:ATP binding"/>
    <property type="evidence" value="ECO:0007669"/>
    <property type="project" value="UniProtKB-KW"/>
</dbReference>
<evidence type="ECO:0000256" key="1">
    <source>
        <dbReference type="ARBA" id="ARBA00007316"/>
    </source>
</evidence>
<dbReference type="EC" id="2.7.10.2" evidence="2"/>
<evidence type="ECO:0000259" key="9">
    <source>
        <dbReference type="Pfam" id="PF13614"/>
    </source>
</evidence>
<dbReference type="InterPro" id="IPR050445">
    <property type="entry name" value="Bact_polysacc_biosynth/exp"/>
</dbReference>
<evidence type="ECO:0000256" key="5">
    <source>
        <dbReference type="ARBA" id="ARBA00022777"/>
    </source>
</evidence>
<keyword evidence="5" id="KW-0418">Kinase</keyword>
<dbReference type="GO" id="GO:0004715">
    <property type="term" value="F:non-membrane spanning protein tyrosine kinase activity"/>
    <property type="evidence" value="ECO:0007669"/>
    <property type="project" value="UniProtKB-EC"/>
</dbReference>
<evidence type="ECO:0000313" key="10">
    <source>
        <dbReference type="EMBL" id="RDX01238.1"/>
    </source>
</evidence>
<protein>
    <recommendedName>
        <fullName evidence="2">non-specific protein-tyrosine kinase</fullName>
        <ecNumber evidence="2">2.7.10.2</ecNumber>
    </recommendedName>
</protein>
<dbReference type="PANTHER" id="PTHR32309:SF13">
    <property type="entry name" value="FERRIC ENTEROBACTIN TRANSPORT PROTEIN FEPE"/>
    <property type="match status" value="1"/>
</dbReference>
<keyword evidence="7" id="KW-0829">Tyrosine-protein kinase</keyword>
<feature type="domain" description="AAA" evidence="9">
    <location>
        <begin position="56"/>
        <end position="189"/>
    </location>
</feature>
<dbReference type="Gene3D" id="3.40.50.300">
    <property type="entry name" value="P-loop containing nucleotide triphosphate hydrolases"/>
    <property type="match status" value="1"/>
</dbReference>
<dbReference type="AlphaFoldDB" id="A0A3D8TQS6"/>
<evidence type="ECO:0000313" key="11">
    <source>
        <dbReference type="Proteomes" id="UP000257055"/>
    </source>
</evidence>
<evidence type="ECO:0000256" key="8">
    <source>
        <dbReference type="ARBA" id="ARBA00051245"/>
    </source>
</evidence>
<comment type="caution">
    <text evidence="10">The sequence shown here is derived from an EMBL/GenBank/DDBJ whole genome shotgun (WGS) entry which is preliminary data.</text>
</comment>
<evidence type="ECO:0000256" key="6">
    <source>
        <dbReference type="ARBA" id="ARBA00022840"/>
    </source>
</evidence>
<dbReference type="InterPro" id="IPR027417">
    <property type="entry name" value="P-loop_NTPase"/>
</dbReference>
<dbReference type="NCBIfam" id="TIGR01007">
    <property type="entry name" value="eps_fam"/>
    <property type="match status" value="1"/>
</dbReference>
<evidence type="ECO:0000256" key="2">
    <source>
        <dbReference type="ARBA" id="ARBA00011903"/>
    </source>
</evidence>
<evidence type="ECO:0000256" key="3">
    <source>
        <dbReference type="ARBA" id="ARBA00022679"/>
    </source>
</evidence>
<gene>
    <name evidence="10" type="ORF">UR08_09930</name>
</gene>
<reference evidence="11" key="1">
    <citation type="submission" date="2015-04" db="EMBL/GenBank/DDBJ databases">
        <authorList>
            <person name="Schardt J."/>
            <person name="Mueller-Herbst S."/>
            <person name="Scherer S."/>
            <person name="Huptas C."/>
        </authorList>
    </citation>
    <scope>NUCLEOTIDE SEQUENCE [LARGE SCALE GENOMIC DNA]</scope>
    <source>
        <strain evidence="11">Kiel-L1</strain>
    </source>
</reference>
<keyword evidence="11" id="KW-1185">Reference proteome</keyword>
<keyword evidence="4" id="KW-0547">Nucleotide-binding</keyword>
<dbReference type="Proteomes" id="UP000257055">
    <property type="component" value="Unassembled WGS sequence"/>
</dbReference>
<dbReference type="PANTHER" id="PTHR32309">
    <property type="entry name" value="TYROSINE-PROTEIN KINASE"/>
    <property type="match status" value="1"/>
</dbReference>
<name>A0A3D8TQS6_9LIST</name>
<dbReference type="RefSeq" id="WP_115753492.1">
    <property type="nucleotide sequence ID" value="NZ_LARY01000002.1"/>
</dbReference>
<keyword evidence="3" id="KW-0808">Transferase</keyword>
<evidence type="ECO:0000256" key="7">
    <source>
        <dbReference type="ARBA" id="ARBA00023137"/>
    </source>
</evidence>
<comment type="similarity">
    <text evidence="1">Belongs to the CpsD/CapB family.</text>
</comment>
<dbReference type="InterPro" id="IPR025669">
    <property type="entry name" value="AAA_dom"/>
</dbReference>
<sequence>MKNKVNKKDLRNRLVAIYEPSSGQAEYFRTLKTNIDMVSLDINLQSLLITSPTQDSGKTMIASNLAATYAQYDKKILLMDLDLRKPSMGYTFPQTRTSIGLSGLLDVSADFKLEDAIVQINDTNLYALPVGVKIASPHTILNSKRLEDIIAELKEQFDMIIIDTPPILAVTDALVLSKFVDRCVMVVKNNYSRKDEVKKSINLLSELDSKYLGVVFNNAEMKEKEYYYYGESKE</sequence>
<dbReference type="EMBL" id="LARY01000002">
    <property type="protein sequence ID" value="RDX01238.1"/>
    <property type="molecule type" value="Genomic_DNA"/>
</dbReference>
<dbReference type="SUPFAM" id="SSF52540">
    <property type="entry name" value="P-loop containing nucleoside triphosphate hydrolases"/>
    <property type="match status" value="1"/>
</dbReference>
<comment type="catalytic activity">
    <reaction evidence="8">
        <text>L-tyrosyl-[protein] + ATP = O-phospho-L-tyrosyl-[protein] + ADP + H(+)</text>
        <dbReference type="Rhea" id="RHEA:10596"/>
        <dbReference type="Rhea" id="RHEA-COMP:10136"/>
        <dbReference type="Rhea" id="RHEA-COMP:20101"/>
        <dbReference type="ChEBI" id="CHEBI:15378"/>
        <dbReference type="ChEBI" id="CHEBI:30616"/>
        <dbReference type="ChEBI" id="CHEBI:46858"/>
        <dbReference type="ChEBI" id="CHEBI:61978"/>
        <dbReference type="ChEBI" id="CHEBI:456216"/>
        <dbReference type="EC" id="2.7.10.2"/>
    </reaction>
</comment>
<dbReference type="Pfam" id="PF13614">
    <property type="entry name" value="AAA_31"/>
    <property type="match status" value="1"/>
</dbReference>
<dbReference type="CDD" id="cd05387">
    <property type="entry name" value="BY-kinase"/>
    <property type="match status" value="1"/>
</dbReference>
<dbReference type="GO" id="GO:0005886">
    <property type="term" value="C:plasma membrane"/>
    <property type="evidence" value="ECO:0007669"/>
    <property type="project" value="TreeGrafter"/>
</dbReference>